<evidence type="ECO:0000256" key="1">
    <source>
        <dbReference type="SAM" id="MobiDB-lite"/>
    </source>
</evidence>
<comment type="caution">
    <text evidence="2">The sequence shown here is derived from an EMBL/GenBank/DDBJ whole genome shotgun (WGS) entry which is preliminary data.</text>
</comment>
<reference evidence="2 3" key="1">
    <citation type="journal article" date="2018" name="Genome Biol. Evol.">
        <title>Multiple Roots of Fruiting Body Formation in Amoebozoa.</title>
        <authorList>
            <person name="Hillmann F."/>
            <person name="Forbes G."/>
            <person name="Novohradska S."/>
            <person name="Ferling I."/>
            <person name="Riege K."/>
            <person name="Groth M."/>
            <person name="Westermann M."/>
            <person name="Marz M."/>
            <person name="Spaller T."/>
            <person name="Winckler T."/>
            <person name="Schaap P."/>
            <person name="Glockner G."/>
        </authorList>
    </citation>
    <scope>NUCLEOTIDE SEQUENCE [LARGE SCALE GENOMIC DNA]</scope>
    <source>
        <strain evidence="2 3">Jena</strain>
    </source>
</reference>
<dbReference type="Proteomes" id="UP000241769">
    <property type="component" value="Unassembled WGS sequence"/>
</dbReference>
<protein>
    <submittedName>
        <fullName evidence="2">Chromosome segregation protein SMC</fullName>
    </submittedName>
</protein>
<evidence type="ECO:0000313" key="2">
    <source>
        <dbReference type="EMBL" id="PRP75129.1"/>
    </source>
</evidence>
<gene>
    <name evidence="2" type="ORF">PROFUN_03965</name>
</gene>
<keyword evidence="3" id="KW-1185">Reference proteome</keyword>
<evidence type="ECO:0000313" key="3">
    <source>
        <dbReference type="Proteomes" id="UP000241769"/>
    </source>
</evidence>
<dbReference type="InParanoid" id="A0A2P6MTU3"/>
<dbReference type="AlphaFoldDB" id="A0A2P6MTU3"/>
<feature type="region of interest" description="Disordered" evidence="1">
    <location>
        <begin position="1"/>
        <end position="20"/>
    </location>
</feature>
<proteinExistence type="predicted"/>
<dbReference type="EMBL" id="MDYQ01000419">
    <property type="protein sequence ID" value="PRP75129.1"/>
    <property type="molecule type" value="Genomic_DNA"/>
</dbReference>
<organism evidence="2 3">
    <name type="scientific">Planoprotostelium fungivorum</name>
    <dbReference type="NCBI Taxonomy" id="1890364"/>
    <lineage>
        <taxon>Eukaryota</taxon>
        <taxon>Amoebozoa</taxon>
        <taxon>Evosea</taxon>
        <taxon>Variosea</taxon>
        <taxon>Cavosteliida</taxon>
        <taxon>Cavosteliaceae</taxon>
        <taxon>Planoprotostelium</taxon>
    </lineage>
</organism>
<name>A0A2P6MTU3_9EUKA</name>
<accession>A0A2P6MTU3</accession>
<sequence length="273" mass="32316">MRQTLSETQSTHTQTMTTESSEIIRLKEEIRMLNEELEEERLTAEAALQATARHHTMKLREAFKEIGSLRQQLDDKSAEEQRLREVLREHMTKEREEKSKAVQEIIQNRLDKTHKSRLQKQEVTFSMLRSFERELQHLEGRVKKARHPEDITVTMREDDRHKIDEVCEALDSLLLEINRDRQDTIKHLEDIEEREQILKSTDVQCTYEKEEETNANYRADMLDLLSRMESAGEIVGDFLEGQECPVITQWWTMKKNMLDLRHLIVSNPTICSE</sequence>